<proteinExistence type="predicted"/>
<sequence length="102" mass="12066">MTDLSNEWKIGIVSFRDGDTYKDIDWMAALPLFRQQKTFTRSDGTMFSRVYERLTKRSRRKIDRSTEAEYRIPGDGLFILGREHAYRRGVKDTLEALRKELS</sequence>
<dbReference type="EMBL" id="LAZR01034772">
    <property type="protein sequence ID" value="KKL44402.1"/>
    <property type="molecule type" value="Genomic_DNA"/>
</dbReference>
<accession>A0A0F9EZY7</accession>
<evidence type="ECO:0000313" key="1">
    <source>
        <dbReference type="EMBL" id="KKL44402.1"/>
    </source>
</evidence>
<protein>
    <submittedName>
        <fullName evidence="1">Uncharacterized protein</fullName>
    </submittedName>
</protein>
<reference evidence="1" key="1">
    <citation type="journal article" date="2015" name="Nature">
        <title>Complex archaea that bridge the gap between prokaryotes and eukaryotes.</title>
        <authorList>
            <person name="Spang A."/>
            <person name="Saw J.H."/>
            <person name="Jorgensen S.L."/>
            <person name="Zaremba-Niedzwiedzka K."/>
            <person name="Martijn J."/>
            <person name="Lind A.E."/>
            <person name="van Eijk R."/>
            <person name="Schleper C."/>
            <person name="Guy L."/>
            <person name="Ettema T.J."/>
        </authorList>
    </citation>
    <scope>NUCLEOTIDE SEQUENCE</scope>
</reference>
<name>A0A0F9EZY7_9ZZZZ</name>
<gene>
    <name evidence="1" type="ORF">LCGC14_2365990</name>
</gene>
<comment type="caution">
    <text evidence="1">The sequence shown here is derived from an EMBL/GenBank/DDBJ whole genome shotgun (WGS) entry which is preliminary data.</text>
</comment>
<organism evidence="1">
    <name type="scientific">marine sediment metagenome</name>
    <dbReference type="NCBI Taxonomy" id="412755"/>
    <lineage>
        <taxon>unclassified sequences</taxon>
        <taxon>metagenomes</taxon>
        <taxon>ecological metagenomes</taxon>
    </lineage>
</organism>
<dbReference type="AlphaFoldDB" id="A0A0F9EZY7"/>